<proteinExistence type="predicted"/>
<protein>
    <submittedName>
        <fullName evidence="1">Uncharacterized protein</fullName>
    </submittedName>
</protein>
<reference evidence="1 2" key="1">
    <citation type="submission" date="2017-05" db="EMBL/GenBank/DDBJ databases">
        <authorList>
            <person name="Varghese N."/>
            <person name="Submissions S."/>
        </authorList>
    </citation>
    <scope>NUCLEOTIDE SEQUENCE [LARGE SCALE GENOMIC DNA]</scope>
    <source>
        <strain evidence="1 2">CGMCC 1.7287</strain>
    </source>
</reference>
<gene>
    <name evidence="1" type="ORF">SAMN04487964_11240</name>
</gene>
<comment type="caution">
    <text evidence="1">The sequence shown here is derived from an EMBL/GenBank/DDBJ whole genome shotgun (WGS) entry which is preliminary data.</text>
</comment>
<dbReference type="EMBL" id="FXWV01000012">
    <property type="protein sequence ID" value="SMR76660.1"/>
    <property type="molecule type" value="Genomic_DNA"/>
</dbReference>
<accession>A0ABY1S2N7</accession>
<dbReference type="Proteomes" id="UP001159257">
    <property type="component" value="Unassembled WGS sequence"/>
</dbReference>
<dbReference type="RefSeq" id="WP_239040120.1">
    <property type="nucleotide sequence ID" value="NZ_BAAAEY010000008.1"/>
</dbReference>
<name>A0ABY1S2N7_9GAMM</name>
<keyword evidence="2" id="KW-1185">Reference proteome</keyword>
<evidence type="ECO:0000313" key="2">
    <source>
        <dbReference type="Proteomes" id="UP001159257"/>
    </source>
</evidence>
<evidence type="ECO:0000313" key="1">
    <source>
        <dbReference type="EMBL" id="SMR76660.1"/>
    </source>
</evidence>
<organism evidence="1 2">
    <name type="scientific">Marinobacterium sediminicola</name>
    <dbReference type="NCBI Taxonomy" id="518898"/>
    <lineage>
        <taxon>Bacteria</taxon>
        <taxon>Pseudomonadati</taxon>
        <taxon>Pseudomonadota</taxon>
        <taxon>Gammaproteobacteria</taxon>
        <taxon>Oceanospirillales</taxon>
        <taxon>Oceanospirillaceae</taxon>
        <taxon>Marinobacterium</taxon>
    </lineage>
</organism>
<sequence length="120" mass="14319">MPIRLFKDFVDGRICYYWSDYGERQVSPAMATLQEAEEWWKHYQFSQFPGRERRQSIYDRRSDHHKREHVDRLISTSGLVNYGRRVTDLPIRVDQDLAADKIRLLKRVAAEHPGSARSFH</sequence>